<keyword evidence="8" id="KW-1185">Reference proteome</keyword>
<dbReference type="InterPro" id="IPR001841">
    <property type="entry name" value="Znf_RING"/>
</dbReference>
<gene>
    <name evidence="6" type="ORF">HINF_LOCUS62045</name>
    <name evidence="7" type="ORF">HINF_LOCUS69697</name>
</gene>
<evidence type="ECO:0000313" key="6">
    <source>
        <dbReference type="EMBL" id="CAI9974400.1"/>
    </source>
</evidence>
<evidence type="ECO:0000259" key="5">
    <source>
        <dbReference type="PROSITE" id="PS50909"/>
    </source>
</evidence>
<keyword evidence="1" id="KW-0863">Zinc-finger</keyword>
<accession>A0AA86RBJ2</accession>
<organism evidence="6">
    <name type="scientific">Hexamita inflata</name>
    <dbReference type="NCBI Taxonomy" id="28002"/>
    <lineage>
        <taxon>Eukaryota</taxon>
        <taxon>Metamonada</taxon>
        <taxon>Diplomonadida</taxon>
        <taxon>Hexamitidae</taxon>
        <taxon>Hexamitinae</taxon>
        <taxon>Hexamita</taxon>
    </lineage>
</organism>
<feature type="coiled-coil region" evidence="2">
    <location>
        <begin position="224"/>
        <end position="283"/>
    </location>
</feature>
<feature type="domain" description="GAT" evidence="5">
    <location>
        <begin position="267"/>
        <end position="394"/>
    </location>
</feature>
<evidence type="ECO:0000256" key="3">
    <source>
        <dbReference type="SAM" id="MobiDB-lite"/>
    </source>
</evidence>
<evidence type="ECO:0000256" key="1">
    <source>
        <dbReference type="PROSITE-ProRule" id="PRU00175"/>
    </source>
</evidence>
<proteinExistence type="predicted"/>
<dbReference type="GO" id="GO:0035091">
    <property type="term" value="F:phosphatidylinositol binding"/>
    <property type="evidence" value="ECO:0007669"/>
    <property type="project" value="InterPro"/>
</dbReference>
<evidence type="ECO:0000313" key="8">
    <source>
        <dbReference type="Proteomes" id="UP001642409"/>
    </source>
</evidence>
<evidence type="ECO:0000313" key="7">
    <source>
        <dbReference type="EMBL" id="CAL6098630.1"/>
    </source>
</evidence>
<feature type="coiled-coil region" evidence="2">
    <location>
        <begin position="326"/>
        <end position="388"/>
    </location>
</feature>
<keyword evidence="1" id="KW-0479">Metal-binding</keyword>
<evidence type="ECO:0000256" key="2">
    <source>
        <dbReference type="SAM" id="Coils"/>
    </source>
</evidence>
<reference evidence="6" key="1">
    <citation type="submission" date="2023-06" db="EMBL/GenBank/DDBJ databases">
        <authorList>
            <person name="Kurt Z."/>
        </authorList>
    </citation>
    <scope>NUCLEOTIDE SEQUENCE</scope>
</reference>
<feature type="domain" description="RING-type" evidence="4">
    <location>
        <begin position="86"/>
        <end position="120"/>
    </location>
</feature>
<comment type="caution">
    <text evidence="6">The sequence shown here is derived from an EMBL/GenBank/DDBJ whole genome shotgun (WGS) entry which is preliminary data.</text>
</comment>
<dbReference type="InterPro" id="IPR013083">
    <property type="entry name" value="Znf_RING/FYVE/PHD"/>
</dbReference>
<dbReference type="InterPro" id="IPR004152">
    <property type="entry name" value="GAT_dom"/>
</dbReference>
<evidence type="ECO:0000259" key="4">
    <source>
        <dbReference type="PROSITE" id="PS50089"/>
    </source>
</evidence>
<dbReference type="PROSITE" id="PS50909">
    <property type="entry name" value="GAT"/>
    <property type="match status" value="1"/>
</dbReference>
<dbReference type="GO" id="GO:0008270">
    <property type="term" value="F:zinc ion binding"/>
    <property type="evidence" value="ECO:0007669"/>
    <property type="project" value="UniProtKB-KW"/>
</dbReference>
<dbReference type="PROSITE" id="PS50089">
    <property type="entry name" value="ZF_RING_2"/>
    <property type="match status" value="1"/>
</dbReference>
<reference evidence="7 8" key="2">
    <citation type="submission" date="2024-07" db="EMBL/GenBank/DDBJ databases">
        <authorList>
            <person name="Akdeniz Z."/>
        </authorList>
    </citation>
    <scope>NUCLEOTIDE SEQUENCE [LARGE SCALE GENOMIC DNA]</scope>
</reference>
<evidence type="ECO:0008006" key="9">
    <source>
        <dbReference type="Google" id="ProtNLM"/>
    </source>
</evidence>
<sequence>MLTLDELRVSSGLSQQPFANLLDNACFLVHQVRYTPNLSTDLPLLSAVRAILASSSANFCLEFDEQCFLSDQIQPVRVKSFSKFACPVCKLIMTQSAQCTCGCVVCLRCVYSTLGDCPKCAKPSPSYATQTHLLQQVRQAEFQCNQCKQTGTYQFVLDHQNVHEQILNDHLSDFYFTLYNRLRNIFLNVKFETQKENVEEYIQTDFKYIDKDESDAMGAQLDLNRQLTEQIQALLEEKRINERKMDSYMNILNTNFENNIQEIQNENEEKNALLEQIYTLNQEIDAQNPPSLEDMLQNKIDQMAFQVLAQQLEIKEFKDKKHILTEQITNTRVKELETENQQLLDQINDTCTIYQEKMIQMEQIKEQCKQLQTELQNAQNNLLQTKVEAETKWQEQQLIHETEITQLKQQLLNHQIQYQLVQQPVDQNEITNLQEQILSLQILNENLKTENLLYQGQMEDTIQIYAKQLQNIKEPQSQQQTSLMQRRASWLNNTPASSSPRQLFRTSNSTFKFWSSTAPNWNRLWKSCGQKTLSKLDRQKTRPRYMPKRRRS</sequence>
<dbReference type="EMBL" id="CAXDID020000511">
    <property type="protein sequence ID" value="CAL6098630.1"/>
    <property type="molecule type" value="Genomic_DNA"/>
</dbReference>
<keyword evidence="2" id="KW-0175">Coiled coil</keyword>
<keyword evidence="1" id="KW-0862">Zinc</keyword>
<feature type="compositionally biased region" description="Basic residues" evidence="3">
    <location>
        <begin position="541"/>
        <end position="552"/>
    </location>
</feature>
<dbReference type="GO" id="GO:0043130">
    <property type="term" value="F:ubiquitin binding"/>
    <property type="evidence" value="ECO:0007669"/>
    <property type="project" value="InterPro"/>
</dbReference>
<dbReference type="EMBL" id="CATOUU010001145">
    <property type="protein sequence ID" value="CAI9974400.1"/>
    <property type="molecule type" value="Genomic_DNA"/>
</dbReference>
<dbReference type="AlphaFoldDB" id="A0AA86RBJ2"/>
<feature type="region of interest" description="Disordered" evidence="3">
    <location>
        <begin position="532"/>
        <end position="552"/>
    </location>
</feature>
<dbReference type="Gene3D" id="3.30.40.10">
    <property type="entry name" value="Zinc/RING finger domain, C3HC4 (zinc finger)"/>
    <property type="match status" value="1"/>
</dbReference>
<protein>
    <recommendedName>
        <fullName evidence="9">RING-type domain-containing protein</fullName>
    </recommendedName>
</protein>
<dbReference type="Proteomes" id="UP001642409">
    <property type="component" value="Unassembled WGS sequence"/>
</dbReference>
<name>A0AA86RBJ2_9EUKA</name>